<name>A0A081P3Y5_9BACL</name>
<proteinExistence type="predicted"/>
<reference evidence="2 3" key="1">
    <citation type="submission" date="2014-06" db="EMBL/GenBank/DDBJ databases">
        <title>Draft genome sequence of Paenibacillus sp. MSt1.</title>
        <authorList>
            <person name="Aw Y.K."/>
            <person name="Ong K.S."/>
            <person name="Gan H.M."/>
            <person name="Lee S.M."/>
        </authorList>
    </citation>
    <scope>NUCLEOTIDE SEQUENCE [LARGE SCALE GENOMIC DNA]</scope>
    <source>
        <strain evidence="2 3">MSt1</strain>
    </source>
</reference>
<evidence type="ECO:0000313" key="3">
    <source>
        <dbReference type="Proteomes" id="UP000028123"/>
    </source>
</evidence>
<dbReference type="SUPFAM" id="SSF51182">
    <property type="entry name" value="RmlC-like cupins"/>
    <property type="match status" value="1"/>
</dbReference>
<dbReference type="Pfam" id="PF12973">
    <property type="entry name" value="Cupin_7"/>
    <property type="match status" value="1"/>
</dbReference>
<dbReference type="Proteomes" id="UP000028123">
    <property type="component" value="Unassembled WGS sequence"/>
</dbReference>
<dbReference type="OrthoDB" id="2596317at2"/>
<keyword evidence="3" id="KW-1185">Reference proteome</keyword>
<evidence type="ECO:0000259" key="1">
    <source>
        <dbReference type="Pfam" id="PF12973"/>
    </source>
</evidence>
<evidence type="ECO:0000313" key="2">
    <source>
        <dbReference type="EMBL" id="KEQ25408.1"/>
    </source>
</evidence>
<accession>A0A081P3Y5</accession>
<comment type="caution">
    <text evidence="2">The sequence shown here is derived from an EMBL/GenBank/DDBJ whole genome shotgun (WGS) entry which is preliminary data.</text>
</comment>
<organism evidence="2 3">
    <name type="scientific">Paenibacillus tyrfis</name>
    <dbReference type="NCBI Taxonomy" id="1501230"/>
    <lineage>
        <taxon>Bacteria</taxon>
        <taxon>Bacillati</taxon>
        <taxon>Bacillota</taxon>
        <taxon>Bacilli</taxon>
        <taxon>Bacillales</taxon>
        <taxon>Paenibacillaceae</taxon>
        <taxon>Paenibacillus</taxon>
    </lineage>
</organism>
<feature type="domain" description="ChrR-like cupin" evidence="1">
    <location>
        <begin position="4"/>
        <end position="101"/>
    </location>
</feature>
<protein>
    <recommendedName>
        <fullName evidence="1">ChrR-like cupin domain-containing protein</fullName>
    </recommendedName>
</protein>
<dbReference type="RefSeq" id="WP_036681431.1">
    <property type="nucleotide sequence ID" value="NZ_JNVM01000010.1"/>
</dbReference>
<dbReference type="eggNOG" id="COG3806">
    <property type="taxonomic scope" value="Bacteria"/>
</dbReference>
<dbReference type="EMBL" id="JNVM01000010">
    <property type="protein sequence ID" value="KEQ25408.1"/>
    <property type="molecule type" value="Genomic_DNA"/>
</dbReference>
<dbReference type="Gene3D" id="2.60.120.10">
    <property type="entry name" value="Jelly Rolls"/>
    <property type="match status" value="1"/>
</dbReference>
<dbReference type="AlphaFoldDB" id="A0A081P3Y5"/>
<sequence length="116" mass="13526">MENKHVIIPKEKMVWSPGVYENTEMCYLWDDPELERRVFLLKMKPGSVIPMHDHPQREIAMLLEGEMILNETEIMREGDFLTAGLGESHEVTTEKGCVLFLYIDYNVEKKKIVDAL</sequence>
<dbReference type="InterPro" id="IPR014710">
    <property type="entry name" value="RmlC-like_jellyroll"/>
</dbReference>
<dbReference type="InterPro" id="IPR025979">
    <property type="entry name" value="ChrR-like_cupin_dom"/>
</dbReference>
<dbReference type="InterPro" id="IPR011051">
    <property type="entry name" value="RmlC_Cupin_sf"/>
</dbReference>
<gene>
    <name evidence="2" type="ORF">ET33_01355</name>
</gene>